<dbReference type="EMBL" id="CP006569">
    <property type="protein sequence ID" value="AHF77476.1"/>
    <property type="molecule type" value="Genomic_DNA"/>
</dbReference>
<dbReference type="OrthoDB" id="9841321at2"/>
<gene>
    <name evidence="1" type="ORF">Sant_2434</name>
</gene>
<dbReference type="AlphaFoldDB" id="W0HUH1"/>
<keyword evidence="2" id="KW-1185">Reference proteome</keyword>
<dbReference type="HOGENOM" id="CLU_1414340_0_0_6"/>
<organism evidence="1 2">
    <name type="scientific">Sodalis praecaptivus</name>
    <dbReference type="NCBI Taxonomy" id="1239307"/>
    <lineage>
        <taxon>Bacteria</taxon>
        <taxon>Pseudomonadati</taxon>
        <taxon>Pseudomonadota</taxon>
        <taxon>Gammaproteobacteria</taxon>
        <taxon>Enterobacterales</taxon>
        <taxon>Bruguierivoracaceae</taxon>
        <taxon>Sodalis</taxon>
    </lineage>
</organism>
<dbReference type="RefSeq" id="WP_025422623.1">
    <property type="nucleotide sequence ID" value="NZ_CP006569.1"/>
</dbReference>
<dbReference type="KEGG" id="sod:Sant_2434"/>
<name>W0HUH1_9GAMM</name>
<evidence type="ECO:0000313" key="1">
    <source>
        <dbReference type="EMBL" id="AHF77476.1"/>
    </source>
</evidence>
<dbReference type="PATRIC" id="fig|1239307.3.peg.2713"/>
<evidence type="ECO:0000313" key="2">
    <source>
        <dbReference type="Proteomes" id="UP000019028"/>
    </source>
</evidence>
<proteinExistence type="predicted"/>
<reference evidence="1 2" key="1">
    <citation type="journal article" date="2014" name="Genome Biol. Evol.">
        <title>Genome degeneration and adaptation in a nascent stage of symbiosis.</title>
        <authorList>
            <person name="Oakeson K.F."/>
            <person name="Gil R."/>
            <person name="Clayton A.L."/>
            <person name="Dunn D.M."/>
            <person name="von Niederhausern A.C."/>
            <person name="Hamil C."/>
            <person name="Aoyagi A."/>
            <person name="Duval B."/>
            <person name="Baca A."/>
            <person name="Silva F.J."/>
            <person name="Vallier A."/>
            <person name="Jackson D.G."/>
            <person name="Latorre A."/>
            <person name="Weiss R.B."/>
            <person name="Heddi A."/>
            <person name="Moya A."/>
            <person name="Dale C."/>
        </authorList>
    </citation>
    <scope>NUCLEOTIDE SEQUENCE [LARGE SCALE GENOMIC DNA]</scope>
    <source>
        <strain evidence="1 2">HS1</strain>
    </source>
</reference>
<accession>W0HUH1</accession>
<protein>
    <submittedName>
        <fullName evidence="1">Uncharacterized protein</fullName>
    </submittedName>
</protein>
<dbReference type="Proteomes" id="UP000019028">
    <property type="component" value="Chromosome"/>
</dbReference>
<sequence length="192" mass="21967">MGIKTCLRQPLLDDRRRELEYYLNRRLFFADSHRLWPQAFRSFRGGIRQEASDQNTLDIALEIAQGIKRLGLLEGLDCRDVIHDDLHYRRYGADSPFQLAQLLQKRDLINGILTLGPPRALSGRLVNAPDLQALNVIVFADHLYLLDAPRCHYQHLSLPCDPQALTMALDGFLPETGQPPAPCFRLHHIGFF</sequence>